<dbReference type="EMBL" id="HBIV01034017">
    <property type="protein sequence ID" value="CAE0672625.1"/>
    <property type="molecule type" value="Transcribed_RNA"/>
</dbReference>
<feature type="transmembrane region" description="Helical" evidence="2">
    <location>
        <begin position="20"/>
        <end position="41"/>
    </location>
</feature>
<feature type="region of interest" description="Disordered" evidence="1">
    <location>
        <begin position="60"/>
        <end position="89"/>
    </location>
</feature>
<keyword evidence="2" id="KW-0812">Transmembrane</keyword>
<protein>
    <submittedName>
        <fullName evidence="4">Uncharacterized protein</fullName>
    </submittedName>
</protein>
<keyword evidence="2" id="KW-1133">Transmembrane helix</keyword>
<dbReference type="EMBL" id="HBIV01034013">
    <property type="protein sequence ID" value="CAE0672622.1"/>
    <property type="molecule type" value="Transcribed_RNA"/>
</dbReference>
<accession>A0A6V3QIC9</accession>
<sequence>MLHAGTRPPDPRGGLRRPCFYILAAMMALWVALRGSSGALLGRVPGVKITREDPGVVPLFSTRGQRRGITHHHPLPPPSKEGQPTSDDYYDVDRHVVPSPRRSIVGGALAGAGLAVAQALLMERPAKSMTLESAGSAEIPLCPFLRKRILIDVRTEKEAEEIGSLPYARRVECGLDMDVNVRTLAIFGIF</sequence>
<dbReference type="EMBL" id="HBIV01034024">
    <property type="protein sequence ID" value="CAE0672632.1"/>
    <property type="molecule type" value="Transcribed_RNA"/>
</dbReference>
<dbReference type="AlphaFoldDB" id="A0A6V3QIC9"/>
<feature type="compositionally biased region" description="Basic residues" evidence="1">
    <location>
        <begin position="64"/>
        <end position="74"/>
    </location>
</feature>
<evidence type="ECO:0000256" key="1">
    <source>
        <dbReference type="SAM" id="MobiDB-lite"/>
    </source>
</evidence>
<reference evidence="4" key="1">
    <citation type="submission" date="2021-01" db="EMBL/GenBank/DDBJ databases">
        <authorList>
            <person name="Corre E."/>
            <person name="Pelletier E."/>
            <person name="Niang G."/>
            <person name="Scheremetjew M."/>
            <person name="Finn R."/>
            <person name="Kale V."/>
            <person name="Holt S."/>
            <person name="Cochrane G."/>
            <person name="Meng A."/>
            <person name="Brown T."/>
            <person name="Cohen L."/>
        </authorList>
    </citation>
    <scope>NUCLEOTIDE SEQUENCE</scope>
    <source>
        <strain evidence="4">CCCM811</strain>
    </source>
</reference>
<keyword evidence="2" id="KW-0472">Membrane</keyword>
<gene>
    <name evidence="3" type="ORF">LGLO00237_LOCUS24272</name>
    <name evidence="4" type="ORF">LGLO00237_LOCUS24275</name>
    <name evidence="5" type="ORF">LGLO00237_LOCUS24282</name>
</gene>
<evidence type="ECO:0000313" key="3">
    <source>
        <dbReference type="EMBL" id="CAE0672622.1"/>
    </source>
</evidence>
<evidence type="ECO:0000256" key="2">
    <source>
        <dbReference type="SAM" id="Phobius"/>
    </source>
</evidence>
<organism evidence="4">
    <name type="scientific">Lotharella globosa</name>
    <dbReference type="NCBI Taxonomy" id="91324"/>
    <lineage>
        <taxon>Eukaryota</taxon>
        <taxon>Sar</taxon>
        <taxon>Rhizaria</taxon>
        <taxon>Cercozoa</taxon>
        <taxon>Chlorarachniophyceae</taxon>
        <taxon>Lotharella</taxon>
    </lineage>
</organism>
<name>A0A6V3QIC9_9EUKA</name>
<evidence type="ECO:0000313" key="5">
    <source>
        <dbReference type="EMBL" id="CAE0672632.1"/>
    </source>
</evidence>
<proteinExistence type="predicted"/>
<evidence type="ECO:0000313" key="4">
    <source>
        <dbReference type="EMBL" id="CAE0672625.1"/>
    </source>
</evidence>